<feature type="transmembrane region" description="Helical" evidence="4">
    <location>
        <begin position="135"/>
        <end position="156"/>
    </location>
</feature>
<protein>
    <recommendedName>
        <fullName evidence="7">Major Facilitator Superfamily protein</fullName>
    </recommendedName>
</protein>
<feature type="transmembrane region" description="Helical" evidence="4">
    <location>
        <begin position="104"/>
        <end position="123"/>
    </location>
</feature>
<evidence type="ECO:0000256" key="3">
    <source>
        <dbReference type="ARBA" id="ARBA00023136"/>
    </source>
</evidence>
<dbReference type="Pfam" id="PF07690">
    <property type="entry name" value="MFS_1"/>
    <property type="match status" value="1"/>
</dbReference>
<reference evidence="6" key="1">
    <citation type="journal article" date="2020" name="MBio">
        <title>Horizontal gene transfer to a defensive symbiont with a reduced genome amongst a multipartite beetle microbiome.</title>
        <authorList>
            <person name="Waterworth S.C."/>
            <person name="Florez L.V."/>
            <person name="Rees E.R."/>
            <person name="Hertweck C."/>
            <person name="Kaltenpoth M."/>
            <person name="Kwan J.C."/>
        </authorList>
    </citation>
    <scope>NUCLEOTIDE SEQUENCE [LARGE SCALE GENOMIC DNA]</scope>
</reference>
<evidence type="ECO:0000313" key="6">
    <source>
        <dbReference type="Proteomes" id="UP000461670"/>
    </source>
</evidence>
<evidence type="ECO:0000256" key="2">
    <source>
        <dbReference type="ARBA" id="ARBA00022989"/>
    </source>
</evidence>
<dbReference type="InterPro" id="IPR011701">
    <property type="entry name" value="MFS"/>
</dbReference>
<feature type="transmembrane region" description="Helical" evidence="4">
    <location>
        <begin position="162"/>
        <end position="181"/>
    </location>
</feature>
<dbReference type="GO" id="GO:0022857">
    <property type="term" value="F:transmembrane transporter activity"/>
    <property type="evidence" value="ECO:0007669"/>
    <property type="project" value="InterPro"/>
</dbReference>
<sequence>MTTSLQSVDSGRTLLALCAMMVVSLGTLQVQPILGGAFVDQLGFSLQAIGSVFATELSAMALACGLSALAMPRINRRRFAGAALAVLVLGNLASLQAGSPATLLAARLACGLGSGAVMAVVYATAALRSSKDATFAAINAGNLLWGMLLVSSAPWLLKAGGIGSIFVLLGICSAMAWLGCARIPDRAASAQGAAPPGC</sequence>
<dbReference type="SUPFAM" id="SSF103473">
    <property type="entry name" value="MFS general substrate transporter"/>
    <property type="match status" value="1"/>
</dbReference>
<name>A0A7V8JNS8_9BURK</name>
<organism evidence="5 6">
    <name type="scientific">Paracidovorax wautersii</name>
    <dbReference type="NCBI Taxonomy" id="1177982"/>
    <lineage>
        <taxon>Bacteria</taxon>
        <taxon>Pseudomonadati</taxon>
        <taxon>Pseudomonadota</taxon>
        <taxon>Betaproteobacteria</taxon>
        <taxon>Burkholderiales</taxon>
        <taxon>Comamonadaceae</taxon>
        <taxon>Paracidovorax</taxon>
    </lineage>
</organism>
<dbReference type="AlphaFoldDB" id="A0A7V8JNS8"/>
<comment type="caution">
    <text evidence="5">The sequence shown here is derived from an EMBL/GenBank/DDBJ whole genome shotgun (WGS) entry which is preliminary data.</text>
</comment>
<keyword evidence="2 4" id="KW-1133">Transmembrane helix</keyword>
<dbReference type="Gene3D" id="1.20.1250.20">
    <property type="entry name" value="MFS general substrate transporter like domains"/>
    <property type="match status" value="1"/>
</dbReference>
<accession>A0A7V8JNS8</accession>
<gene>
    <name evidence="5" type="ORF">GAK30_03481</name>
</gene>
<evidence type="ECO:0000256" key="4">
    <source>
        <dbReference type="SAM" id="Phobius"/>
    </source>
</evidence>
<keyword evidence="1 4" id="KW-0812">Transmembrane</keyword>
<evidence type="ECO:0008006" key="7">
    <source>
        <dbReference type="Google" id="ProtNLM"/>
    </source>
</evidence>
<keyword evidence="3 4" id="KW-0472">Membrane</keyword>
<feature type="transmembrane region" description="Helical" evidence="4">
    <location>
        <begin position="12"/>
        <end position="34"/>
    </location>
</feature>
<evidence type="ECO:0000256" key="1">
    <source>
        <dbReference type="ARBA" id="ARBA00022692"/>
    </source>
</evidence>
<dbReference type="InterPro" id="IPR036259">
    <property type="entry name" value="MFS_trans_sf"/>
</dbReference>
<evidence type="ECO:0000313" key="5">
    <source>
        <dbReference type="EMBL" id="KAF1018820.1"/>
    </source>
</evidence>
<feature type="transmembrane region" description="Helical" evidence="4">
    <location>
        <begin position="46"/>
        <end position="67"/>
    </location>
</feature>
<dbReference type="Proteomes" id="UP000461670">
    <property type="component" value="Unassembled WGS sequence"/>
</dbReference>
<proteinExistence type="predicted"/>
<feature type="transmembrane region" description="Helical" evidence="4">
    <location>
        <begin position="79"/>
        <end position="98"/>
    </location>
</feature>
<dbReference type="EMBL" id="WNDQ01000073">
    <property type="protein sequence ID" value="KAF1018820.1"/>
    <property type="molecule type" value="Genomic_DNA"/>
</dbReference>